<keyword evidence="1" id="KW-0119">Carbohydrate metabolism</keyword>
<accession>A0A849K5K5</accession>
<evidence type="ECO:0000256" key="2">
    <source>
        <dbReference type="SAM" id="MobiDB-lite"/>
    </source>
</evidence>
<protein>
    <submittedName>
        <fullName evidence="5">Sugar phosphate isomerase/epimerase</fullName>
    </submittedName>
</protein>
<dbReference type="InterPro" id="IPR036237">
    <property type="entry name" value="Xyl_isomerase-like_sf"/>
</dbReference>
<name>A0A849K5K5_9MICO</name>
<evidence type="ECO:0000313" key="6">
    <source>
        <dbReference type="Proteomes" id="UP000557204"/>
    </source>
</evidence>
<dbReference type="AlphaFoldDB" id="A0A849K5K5"/>
<dbReference type="InterPro" id="IPR006311">
    <property type="entry name" value="TAT_signal"/>
</dbReference>
<dbReference type="InterPro" id="IPR013022">
    <property type="entry name" value="Xyl_isomerase-like_TIM-brl"/>
</dbReference>
<gene>
    <name evidence="5" type="ORF">HLI28_02580</name>
</gene>
<dbReference type="InterPro" id="IPR050312">
    <property type="entry name" value="IolE/XylAMocC-like"/>
</dbReference>
<dbReference type="Gene3D" id="3.20.20.150">
    <property type="entry name" value="Divalent-metal-dependent TIM barrel enzymes"/>
    <property type="match status" value="1"/>
</dbReference>
<keyword evidence="6" id="KW-1185">Reference proteome</keyword>
<dbReference type="GO" id="GO:0016853">
    <property type="term" value="F:isomerase activity"/>
    <property type="evidence" value="ECO:0007669"/>
    <property type="project" value="UniProtKB-KW"/>
</dbReference>
<evidence type="ECO:0000259" key="4">
    <source>
        <dbReference type="Pfam" id="PF01261"/>
    </source>
</evidence>
<dbReference type="Proteomes" id="UP000557204">
    <property type="component" value="Unassembled WGS sequence"/>
</dbReference>
<dbReference type="PANTHER" id="PTHR12110:SF41">
    <property type="entry name" value="INOSOSE DEHYDRATASE"/>
    <property type="match status" value="1"/>
</dbReference>
<dbReference type="PANTHER" id="PTHR12110">
    <property type="entry name" value="HYDROXYPYRUVATE ISOMERASE"/>
    <property type="match status" value="1"/>
</dbReference>
<dbReference type="SUPFAM" id="SSF51658">
    <property type="entry name" value="Xylose isomerase-like"/>
    <property type="match status" value="1"/>
</dbReference>
<dbReference type="EMBL" id="JABFAJ010000003">
    <property type="protein sequence ID" value="NNU26427.1"/>
    <property type="molecule type" value="Genomic_DNA"/>
</dbReference>
<organism evidence="5 6">
    <name type="scientific">Isoptericola sediminis</name>
    <dbReference type="NCBI Taxonomy" id="2733572"/>
    <lineage>
        <taxon>Bacteria</taxon>
        <taxon>Bacillati</taxon>
        <taxon>Actinomycetota</taxon>
        <taxon>Actinomycetes</taxon>
        <taxon>Micrococcales</taxon>
        <taxon>Promicromonosporaceae</taxon>
        <taxon>Isoptericola</taxon>
    </lineage>
</organism>
<comment type="caution">
    <text evidence="5">The sequence shown here is derived from an EMBL/GenBank/DDBJ whole genome shotgun (WGS) entry which is preliminary data.</text>
</comment>
<feature type="chain" id="PRO_5032538199" evidence="3">
    <location>
        <begin position="32"/>
        <end position="318"/>
    </location>
</feature>
<feature type="domain" description="Xylose isomerase-like TIM barrel" evidence="4">
    <location>
        <begin position="76"/>
        <end position="313"/>
    </location>
</feature>
<dbReference type="Pfam" id="PF01261">
    <property type="entry name" value="AP_endonuc_2"/>
    <property type="match status" value="1"/>
</dbReference>
<sequence>MTTHKTRRVLATTTAAAMLTAGLFGAGTASAVPEHPHGDDAPGQGQGRTVPAEKISIQLFSYLGWTLSDGFDTVVDELEEIGYRNVEPFSSPGSVFYGGNSAAELRVELRERGMSAPTTHGNVSEASFDAALENAKDLGQRYVGSGGWPGPGIARDGSSTYEDVLETAAAMDRLGERSVKNGTGKIFGHNHQWEFTTTFEDPETGETKSAWEILVENTDPRYVTFQLDTFWAADAGADVVALLEEHGDRVELLHIKDGDLNGDERGIPGDVGEGDMEWGPILRAAHGKVKLYVVERDGAPSTPEFAEDSFEFLTSFRY</sequence>
<keyword evidence="5" id="KW-0413">Isomerase</keyword>
<dbReference type="RefSeq" id="WP_171245907.1">
    <property type="nucleotide sequence ID" value="NZ_JABFAJ010000003.1"/>
</dbReference>
<evidence type="ECO:0000313" key="5">
    <source>
        <dbReference type="EMBL" id="NNU26427.1"/>
    </source>
</evidence>
<feature type="signal peptide" evidence="3">
    <location>
        <begin position="1"/>
        <end position="31"/>
    </location>
</feature>
<feature type="region of interest" description="Disordered" evidence="2">
    <location>
        <begin position="28"/>
        <end position="48"/>
    </location>
</feature>
<reference evidence="5 6" key="1">
    <citation type="submission" date="2020-05" db="EMBL/GenBank/DDBJ databases">
        <title>Genome sequence of Isoptericola sp. JC619 isolated from Chilika lagoon, India.</title>
        <authorList>
            <person name="Kumar D."/>
            <person name="Appam K."/>
            <person name="Gandham S."/>
            <person name="Uppada J."/>
            <person name="Sasikala C."/>
            <person name="Venkata Ramana C."/>
        </authorList>
    </citation>
    <scope>NUCLEOTIDE SEQUENCE [LARGE SCALE GENOMIC DNA]</scope>
    <source>
        <strain evidence="5 6">JC619</strain>
    </source>
</reference>
<proteinExistence type="predicted"/>
<evidence type="ECO:0000256" key="3">
    <source>
        <dbReference type="SAM" id="SignalP"/>
    </source>
</evidence>
<evidence type="ECO:0000256" key="1">
    <source>
        <dbReference type="ARBA" id="ARBA00023277"/>
    </source>
</evidence>
<keyword evidence="3" id="KW-0732">Signal</keyword>
<dbReference type="PROSITE" id="PS51318">
    <property type="entry name" value="TAT"/>
    <property type="match status" value="1"/>
</dbReference>